<reference evidence="1 2" key="1">
    <citation type="submission" date="2018-03" db="EMBL/GenBank/DDBJ databases">
        <title>Genomic Encyclopedia of Type Strains, Phase III (KMG-III): the genomes of soil and plant-associated and newly described type strains.</title>
        <authorList>
            <person name="Whitman W."/>
        </authorList>
    </citation>
    <scope>NUCLEOTIDE SEQUENCE [LARGE SCALE GENOMIC DNA]</scope>
    <source>
        <strain evidence="1 2">CGMCC 4.7104</strain>
    </source>
</reference>
<evidence type="ECO:0008006" key="3">
    <source>
        <dbReference type="Google" id="ProtNLM"/>
    </source>
</evidence>
<dbReference type="Proteomes" id="UP000238312">
    <property type="component" value="Unassembled WGS sequence"/>
</dbReference>
<protein>
    <recommendedName>
        <fullName evidence="3">DDE family transposase</fullName>
    </recommendedName>
</protein>
<proteinExistence type="predicted"/>
<comment type="caution">
    <text evidence="1">The sequence shown here is derived from an EMBL/GenBank/DDBJ whole genome shotgun (WGS) entry which is preliminary data.</text>
</comment>
<name>A0A2T0MNN8_9ACTN</name>
<dbReference type="EMBL" id="PVNG01000019">
    <property type="protein sequence ID" value="PRX59607.1"/>
    <property type="molecule type" value="Genomic_DNA"/>
</dbReference>
<gene>
    <name evidence="1" type="ORF">B0I32_11950</name>
</gene>
<organism evidence="1 2">
    <name type="scientific">Nonomuraea fuscirosea</name>
    <dbReference type="NCBI Taxonomy" id="1291556"/>
    <lineage>
        <taxon>Bacteria</taxon>
        <taxon>Bacillati</taxon>
        <taxon>Actinomycetota</taxon>
        <taxon>Actinomycetes</taxon>
        <taxon>Streptosporangiales</taxon>
        <taxon>Streptosporangiaceae</taxon>
        <taxon>Nonomuraea</taxon>
    </lineage>
</organism>
<evidence type="ECO:0000313" key="2">
    <source>
        <dbReference type="Proteomes" id="UP000238312"/>
    </source>
</evidence>
<accession>A0A2T0MNN8</accession>
<sequence>MRKDAVCRRSCRLQLDPRISLARLNMDAVHRRFLAALVAHTPVLPEAARFAYLDVDDTIRATHGYAKQGAGYG</sequence>
<evidence type="ECO:0000313" key="1">
    <source>
        <dbReference type="EMBL" id="PRX59607.1"/>
    </source>
</evidence>
<dbReference type="AlphaFoldDB" id="A0A2T0MNN8"/>
<keyword evidence="2" id="KW-1185">Reference proteome</keyword>